<evidence type="ECO:0000313" key="2">
    <source>
        <dbReference type="WBParaSite" id="PSAMB.scaffold942size38325.g9984.t1"/>
    </source>
</evidence>
<keyword evidence="1" id="KW-1185">Reference proteome</keyword>
<accession>A0A914XPV0</accession>
<name>A0A914XPV0_9BILA</name>
<dbReference type="AlphaFoldDB" id="A0A914XPV0"/>
<dbReference type="WBParaSite" id="PSAMB.scaffold942size38325.g9984.t1">
    <property type="protein sequence ID" value="PSAMB.scaffold942size38325.g9984.t1"/>
    <property type="gene ID" value="PSAMB.scaffold942size38325.g9984"/>
</dbReference>
<organism evidence="1 2">
    <name type="scientific">Plectus sambesii</name>
    <dbReference type="NCBI Taxonomy" id="2011161"/>
    <lineage>
        <taxon>Eukaryota</taxon>
        <taxon>Metazoa</taxon>
        <taxon>Ecdysozoa</taxon>
        <taxon>Nematoda</taxon>
        <taxon>Chromadorea</taxon>
        <taxon>Plectida</taxon>
        <taxon>Plectina</taxon>
        <taxon>Plectoidea</taxon>
        <taxon>Plectidae</taxon>
        <taxon>Plectus</taxon>
    </lineage>
</organism>
<protein>
    <submittedName>
        <fullName evidence="2">Uncharacterized protein</fullName>
    </submittedName>
</protein>
<proteinExistence type="predicted"/>
<dbReference type="Proteomes" id="UP000887566">
    <property type="component" value="Unplaced"/>
</dbReference>
<reference evidence="2" key="1">
    <citation type="submission" date="2022-11" db="UniProtKB">
        <authorList>
            <consortium name="WormBaseParasite"/>
        </authorList>
    </citation>
    <scope>IDENTIFICATION</scope>
</reference>
<sequence length="150" mass="15772">MQRTHEATQSSVEPTPAARLLGATVAATAAVAMGARRRHGYLAPSSDAIAALKERRGKGRGGGMEVVLVEQRTSHDTSGIDVSGAHGKAQQEGQGVFHADGQQPTCSAQEFDSRTPLAMSVCSHGGVRRNKWACRRPTVVAWAQGARTAL</sequence>
<evidence type="ECO:0000313" key="1">
    <source>
        <dbReference type="Proteomes" id="UP000887566"/>
    </source>
</evidence>